<dbReference type="SUPFAM" id="SSF53448">
    <property type="entry name" value="Nucleotide-diphospho-sugar transferases"/>
    <property type="match status" value="1"/>
</dbReference>
<evidence type="ECO:0000313" key="6">
    <source>
        <dbReference type="Proteomes" id="UP000255167"/>
    </source>
</evidence>
<keyword evidence="3" id="KW-0479">Metal-binding</keyword>
<dbReference type="Pfam" id="PF14393">
    <property type="entry name" value="DUF4422"/>
    <property type="match status" value="1"/>
</dbReference>
<protein>
    <submittedName>
        <fullName evidence="5">Glycosyltransferase</fullName>
    </submittedName>
</protein>
<reference evidence="5 6" key="1">
    <citation type="submission" date="2018-06" db="EMBL/GenBank/DDBJ databases">
        <authorList>
            <consortium name="Pathogen Informatics"/>
            <person name="Doyle S."/>
        </authorList>
    </citation>
    <scope>NUCLEOTIDE SEQUENCE [LARGE SCALE GENOMIC DNA]</scope>
    <source>
        <strain evidence="5 6">NCTC9617</strain>
    </source>
</reference>
<feature type="domain" description="DUF4422" evidence="4">
    <location>
        <begin position="6"/>
        <end position="244"/>
    </location>
</feature>
<dbReference type="InterPro" id="IPR002495">
    <property type="entry name" value="Glyco_trans_8"/>
</dbReference>
<keyword evidence="2 5" id="KW-0808">Transferase</keyword>
<evidence type="ECO:0000259" key="4">
    <source>
        <dbReference type="Pfam" id="PF14393"/>
    </source>
</evidence>
<sequence length="441" mass="50532">MNNSVKIYTSHHKPSAFLNAAIIKPLHVGKANSCNEIGCPGDDTGDNISFKNPFYCELTAHYWVWKNEELADYVGFMHYRRHLNFSEKQTFSEDTWGGVNHPCIDEEYEKIFGLNEETIQRCVEGIDILLPKKWSVTAAGSKNNYDHYERGEYLHIRDYQAAIAIVEKLYPEYSTAIKTFNDASDGYYTNMFVMRKDIFVDYSEWLFSILDNLEDAISMNNYNAQEKRVIGHIAERLFNIYIIKLQQDGELKVKNYSGTFVSNETFNGALNPVFDSAVPVVISFDDNYAISGGALINSIIRHADKNKNYDIVVLENKVSYLNKTRLVNLTSAHPNISLRFFDVNAFTEINGVHTRAHFSASTYARLFIPQLFRRYDKVVFIDSDTVVKADLGELLDVPLGNNLVAAVKDIVMEGFVKFLQCRHQMMGYAGRRIFTENLKHE</sequence>
<dbReference type="EMBL" id="UGNC01000005">
    <property type="protein sequence ID" value="STW49707.1"/>
    <property type="molecule type" value="Genomic_DNA"/>
</dbReference>
<name>A0A378FY29_KLEPN</name>
<dbReference type="Proteomes" id="UP000255167">
    <property type="component" value="Unassembled WGS sequence"/>
</dbReference>
<dbReference type="PANTHER" id="PTHR13778">
    <property type="entry name" value="GLYCOSYLTRANSFERASE 8 DOMAIN-CONTAINING PROTEIN"/>
    <property type="match status" value="1"/>
</dbReference>
<proteinExistence type="predicted"/>
<organism evidence="5 6">
    <name type="scientific">Klebsiella pneumoniae</name>
    <dbReference type="NCBI Taxonomy" id="573"/>
    <lineage>
        <taxon>Bacteria</taxon>
        <taxon>Pseudomonadati</taxon>
        <taxon>Pseudomonadota</taxon>
        <taxon>Gammaproteobacteria</taxon>
        <taxon>Enterobacterales</taxon>
        <taxon>Enterobacteriaceae</taxon>
        <taxon>Klebsiella/Raoultella group</taxon>
        <taxon>Klebsiella</taxon>
        <taxon>Klebsiella pneumoniae complex</taxon>
    </lineage>
</organism>
<dbReference type="Gene3D" id="3.90.550.10">
    <property type="entry name" value="Spore Coat Polysaccharide Biosynthesis Protein SpsA, Chain A"/>
    <property type="match status" value="1"/>
</dbReference>
<dbReference type="GO" id="GO:0016757">
    <property type="term" value="F:glycosyltransferase activity"/>
    <property type="evidence" value="ECO:0007669"/>
    <property type="project" value="UniProtKB-KW"/>
</dbReference>
<evidence type="ECO:0000256" key="2">
    <source>
        <dbReference type="ARBA" id="ARBA00022679"/>
    </source>
</evidence>
<dbReference type="InterPro" id="IPR029044">
    <property type="entry name" value="Nucleotide-diphossugar_trans"/>
</dbReference>
<dbReference type="Pfam" id="PF01501">
    <property type="entry name" value="Glyco_transf_8"/>
    <property type="match status" value="1"/>
</dbReference>
<dbReference type="PANTHER" id="PTHR13778:SF47">
    <property type="entry name" value="LIPOPOLYSACCHARIDE 1,3-GALACTOSYLTRANSFERASE"/>
    <property type="match status" value="1"/>
</dbReference>
<gene>
    <name evidence="5" type="primary">gspA</name>
    <name evidence="5" type="ORF">NCTC9617_06346</name>
</gene>
<dbReference type="GO" id="GO:0046872">
    <property type="term" value="F:metal ion binding"/>
    <property type="evidence" value="ECO:0007669"/>
    <property type="project" value="UniProtKB-KW"/>
</dbReference>
<evidence type="ECO:0000256" key="3">
    <source>
        <dbReference type="ARBA" id="ARBA00022723"/>
    </source>
</evidence>
<dbReference type="InterPro" id="IPR025536">
    <property type="entry name" value="DUF4422"/>
</dbReference>
<dbReference type="AlphaFoldDB" id="A0A378FY29"/>
<dbReference type="InterPro" id="IPR050748">
    <property type="entry name" value="Glycosyltrans_8_dom-fam"/>
</dbReference>
<evidence type="ECO:0000313" key="5">
    <source>
        <dbReference type="EMBL" id="STW49707.1"/>
    </source>
</evidence>
<keyword evidence="1" id="KW-0328">Glycosyltransferase</keyword>
<accession>A0A378FY29</accession>
<evidence type="ECO:0000256" key="1">
    <source>
        <dbReference type="ARBA" id="ARBA00022676"/>
    </source>
</evidence>